<name>A0A8C8U7T1_PERMB</name>
<proteinExistence type="predicted"/>
<evidence type="ECO:0000313" key="2">
    <source>
        <dbReference type="Proteomes" id="UP000694547"/>
    </source>
</evidence>
<dbReference type="GeneTree" id="ENSGT00950000185677"/>
<dbReference type="AlphaFoldDB" id="A0A8C8U7T1"/>
<reference evidence="1 2" key="1">
    <citation type="submission" date="2018-10" db="EMBL/GenBank/DDBJ databases">
        <title>Improved assembly of the deer mouse Peromyscus maniculatus genome.</title>
        <authorList>
            <person name="Lassance J.-M."/>
            <person name="Hoekstra H.E."/>
        </authorList>
    </citation>
    <scope>NUCLEOTIDE SEQUENCE [LARGE SCALE GENOMIC DNA]</scope>
</reference>
<dbReference type="Ensembl" id="ENSPEMT00000037026.1">
    <property type="protein sequence ID" value="ENSPEMP00000031081.1"/>
    <property type="gene ID" value="ENSPEMG00000025399.1"/>
</dbReference>
<organism evidence="1 2">
    <name type="scientific">Peromyscus maniculatus bairdii</name>
    <name type="common">Prairie deer mouse</name>
    <dbReference type="NCBI Taxonomy" id="230844"/>
    <lineage>
        <taxon>Eukaryota</taxon>
        <taxon>Metazoa</taxon>
        <taxon>Chordata</taxon>
        <taxon>Craniata</taxon>
        <taxon>Vertebrata</taxon>
        <taxon>Euteleostomi</taxon>
        <taxon>Mammalia</taxon>
        <taxon>Eutheria</taxon>
        <taxon>Euarchontoglires</taxon>
        <taxon>Glires</taxon>
        <taxon>Rodentia</taxon>
        <taxon>Myomorpha</taxon>
        <taxon>Muroidea</taxon>
        <taxon>Cricetidae</taxon>
        <taxon>Neotominae</taxon>
        <taxon>Peromyscus</taxon>
    </lineage>
</organism>
<dbReference type="Proteomes" id="UP000694547">
    <property type="component" value="Chromosome 4"/>
</dbReference>
<protein>
    <submittedName>
        <fullName evidence="1">Uncharacterized protein</fullName>
    </submittedName>
</protein>
<accession>A0A8C8U7T1</accession>
<keyword evidence="2" id="KW-1185">Reference proteome</keyword>
<reference evidence="1" key="3">
    <citation type="submission" date="2025-09" db="UniProtKB">
        <authorList>
            <consortium name="Ensembl"/>
        </authorList>
    </citation>
    <scope>IDENTIFICATION</scope>
</reference>
<sequence>MLARLCGWGEDAGQMWALLVLQGMSKMKLQPILEMLALNSTAINKIKLLLLFVEYVGMEVGISTKDCNGLSCTLKYKETIEDSDKEVIQNGDRDFFSQGRILMVWLV</sequence>
<reference evidence="1" key="2">
    <citation type="submission" date="2025-08" db="UniProtKB">
        <authorList>
            <consortium name="Ensembl"/>
        </authorList>
    </citation>
    <scope>IDENTIFICATION</scope>
</reference>
<evidence type="ECO:0000313" key="1">
    <source>
        <dbReference type="Ensembl" id="ENSPEMP00000031081.1"/>
    </source>
</evidence>